<keyword evidence="1" id="KW-0378">Hydrolase</keyword>
<reference evidence="1" key="1">
    <citation type="journal article" date="2021" name="PeerJ">
        <title>Extensive microbial diversity within the chicken gut microbiome revealed by metagenomics and culture.</title>
        <authorList>
            <person name="Gilroy R."/>
            <person name="Ravi A."/>
            <person name="Getino M."/>
            <person name="Pursley I."/>
            <person name="Horton D.L."/>
            <person name="Alikhan N.F."/>
            <person name="Baker D."/>
            <person name="Gharbi K."/>
            <person name="Hall N."/>
            <person name="Watson M."/>
            <person name="Adriaenssens E.M."/>
            <person name="Foster-Nyarko E."/>
            <person name="Jarju S."/>
            <person name="Secka A."/>
            <person name="Antonio M."/>
            <person name="Oren A."/>
            <person name="Chaudhuri R.R."/>
            <person name="La Ragione R."/>
            <person name="Hildebrand F."/>
            <person name="Pallen M.J."/>
        </authorList>
    </citation>
    <scope>NUCLEOTIDE SEQUENCE</scope>
    <source>
        <strain evidence="1">USAMLcec2-132</strain>
    </source>
</reference>
<dbReference type="Gene3D" id="3.20.20.80">
    <property type="entry name" value="Glycosidases"/>
    <property type="match status" value="1"/>
</dbReference>
<dbReference type="EMBL" id="DWWS01000029">
    <property type="protein sequence ID" value="HJC23722.1"/>
    <property type="molecule type" value="Genomic_DNA"/>
</dbReference>
<dbReference type="Proteomes" id="UP000823891">
    <property type="component" value="Unassembled WGS sequence"/>
</dbReference>
<dbReference type="InterPro" id="IPR017853">
    <property type="entry name" value="GH"/>
</dbReference>
<keyword evidence="1" id="KW-0326">Glycosidase</keyword>
<evidence type="ECO:0000313" key="1">
    <source>
        <dbReference type="EMBL" id="HJC23722.1"/>
    </source>
</evidence>
<evidence type="ECO:0000313" key="2">
    <source>
        <dbReference type="Proteomes" id="UP000823891"/>
    </source>
</evidence>
<dbReference type="AlphaFoldDB" id="A0A9D2NDY7"/>
<name>A0A9D2NDY7_9FIRM</name>
<reference evidence="1" key="2">
    <citation type="submission" date="2021-04" db="EMBL/GenBank/DDBJ databases">
        <authorList>
            <person name="Gilroy R."/>
        </authorList>
    </citation>
    <scope>NUCLEOTIDE SEQUENCE</scope>
    <source>
        <strain evidence="1">USAMLcec2-132</strain>
    </source>
</reference>
<organism evidence="1 2">
    <name type="scientific">Candidatus Eisenbergiella merdavium</name>
    <dbReference type="NCBI Taxonomy" id="2838551"/>
    <lineage>
        <taxon>Bacteria</taxon>
        <taxon>Bacillati</taxon>
        <taxon>Bacillota</taxon>
        <taxon>Clostridia</taxon>
        <taxon>Lachnospirales</taxon>
        <taxon>Lachnospiraceae</taxon>
        <taxon>Eisenbergiella</taxon>
    </lineage>
</organism>
<dbReference type="InterPro" id="IPR045053">
    <property type="entry name" value="MAN-like"/>
</dbReference>
<comment type="caution">
    <text evidence="1">The sequence shown here is derived from an EMBL/GenBank/DDBJ whole genome shotgun (WGS) entry which is preliminary data.</text>
</comment>
<dbReference type="SUPFAM" id="SSF51445">
    <property type="entry name" value="(Trans)glycosidases"/>
    <property type="match status" value="1"/>
</dbReference>
<proteinExistence type="predicted"/>
<accession>A0A9D2NDY7</accession>
<dbReference type="GO" id="GO:0004565">
    <property type="term" value="F:beta-galactosidase activity"/>
    <property type="evidence" value="ECO:0007669"/>
    <property type="project" value="UniProtKB-EC"/>
</dbReference>
<sequence>MRQHIDMKKAASFQGAMDFSSLLDAPAGKYGHVKVRDGHFYFENGKRIRFFGFNFPARSNMPDHETAEALADSLAALGVNVVRIHAADAYPGEKGWSTDPEYSILDYRKGSGGLNEKGLERLDYWLYQLKKRGIYLHIDLLVARRFEKEQNLDYPYDLYMSKSSSHFNERLIELQEQYALQYLTHINRYTGLALAEDPAVMTVQICNEDSVFFDSRLARKGPAVQAYQDELKKRFNSFLLAKYGNRQNLIKAWTWGNKTEIKSDLEEGEDPEKGTVRCPEIGNYCQNVNDPLYEKVQETRLESPGRYADFTQFEIALNRKYYRRMIGLLRSIPVKAPIATGCLLAGAADIYSHLDAEVMENNAYFNHPLGSDPKYEGILVPDLRDYVSTDPLTETFPEMEHRSNITVQASIAAVEKRPMILSEWNEYGLQLFHAPAYLMTTAYACLNDWDGLIIYCYHTDDHLRPEAADRVLDLMDCYSDPSLMLQFGVLSSIFQRGLIRVSPVSAHLVYRQEDLQRLPYTYRMPTAYLPLVMRMRSVFLEAGEKYEGDAQVAVSAGFVAGGDYTRAEHAILYRHSDDLDAYGKNRISAEEASFGKYRDSGGRVELEDANYHGEAFLNGRYLTIDEVDKLTEKNDYTLFARLTDHALKKWGILSERTGLQEDGEMVSQTGELSFHPHRGSFRVNAKEVKMYAGRNHGRIELGENICVRGSNRSLFACAFSLDRKALEASEHYLILVFGESGRDKTTYHPVDPQLTEVRREGRRFIEILDGVIEIRNLEGKRIYELSADGRRQSVLAEAGEHKRGEIRMKSPIIEIAAVNRR</sequence>
<dbReference type="EC" id="3.2.1.23" evidence="1"/>
<gene>
    <name evidence="1" type="ORF">H9761_08470</name>
</gene>
<dbReference type="PANTHER" id="PTHR31451">
    <property type="match status" value="1"/>
</dbReference>
<protein>
    <submittedName>
        <fullName evidence="1">Beta-galactosidase</fullName>
        <ecNumber evidence="1">3.2.1.23</ecNumber>
    </submittedName>
</protein>